<proteinExistence type="predicted"/>
<evidence type="ECO:0000259" key="2">
    <source>
        <dbReference type="Pfam" id="PF01243"/>
    </source>
</evidence>
<sequence length="140" mass="14855">MREGDPTVLTEGEIAYVAAQRLGRLATVAPDGAPQVNPVSCYFNPATNTIDIGGHNMAASRKYRNVQANPQAAVVIDDMAESMDGIRCLEIRGTAEALGTPSDSAARSAGPIIRIHPRRIISWGIDPPGHARGTRSIPRA</sequence>
<keyword evidence="1" id="KW-0560">Oxidoreductase</keyword>
<reference evidence="3 4" key="1">
    <citation type="submission" date="2016-10" db="EMBL/GenBank/DDBJ databases">
        <authorList>
            <person name="de Groot N.N."/>
        </authorList>
    </citation>
    <scope>NUCLEOTIDE SEQUENCE [LARGE SCALE GENOMIC DNA]</scope>
    <source>
        <strain evidence="3 4">CGMCC 4.6533</strain>
    </source>
</reference>
<dbReference type="InterPro" id="IPR024031">
    <property type="entry name" value="MSMEG_5819/OxyR"/>
</dbReference>
<dbReference type="Gene3D" id="2.30.110.10">
    <property type="entry name" value="Electron Transport, Fmn-binding Protein, Chain A"/>
    <property type="match status" value="1"/>
</dbReference>
<evidence type="ECO:0000313" key="3">
    <source>
        <dbReference type="EMBL" id="SDM37875.1"/>
    </source>
</evidence>
<dbReference type="RefSeq" id="WP_090946641.1">
    <property type="nucleotide sequence ID" value="NZ_FNDJ01000042.1"/>
</dbReference>
<gene>
    <name evidence="3" type="ORF">SAMN05421869_14237</name>
</gene>
<dbReference type="GO" id="GO:0070967">
    <property type="term" value="F:coenzyme F420 binding"/>
    <property type="evidence" value="ECO:0007669"/>
    <property type="project" value="TreeGrafter"/>
</dbReference>
<accession>A0A1G9SSP1</accession>
<dbReference type="Proteomes" id="UP000199202">
    <property type="component" value="Unassembled WGS sequence"/>
</dbReference>
<keyword evidence="4" id="KW-1185">Reference proteome</keyword>
<organism evidence="3 4">
    <name type="scientific">Nonomuraea jiangxiensis</name>
    <dbReference type="NCBI Taxonomy" id="633440"/>
    <lineage>
        <taxon>Bacteria</taxon>
        <taxon>Bacillati</taxon>
        <taxon>Actinomycetota</taxon>
        <taxon>Actinomycetes</taxon>
        <taxon>Streptosporangiales</taxon>
        <taxon>Streptosporangiaceae</taxon>
        <taxon>Nonomuraea</taxon>
    </lineage>
</organism>
<evidence type="ECO:0000313" key="4">
    <source>
        <dbReference type="Proteomes" id="UP000199202"/>
    </source>
</evidence>
<name>A0A1G9SSP1_9ACTN</name>
<feature type="domain" description="Pyridoxamine 5'-phosphate oxidase N-terminal" evidence="2">
    <location>
        <begin position="16"/>
        <end position="107"/>
    </location>
</feature>
<dbReference type="STRING" id="633440.SAMN05421869_14237"/>
<dbReference type="EMBL" id="FNDJ01000042">
    <property type="protein sequence ID" value="SDM37875.1"/>
    <property type="molecule type" value="Genomic_DNA"/>
</dbReference>
<dbReference type="NCBIfam" id="TIGR04023">
    <property type="entry name" value="PPOX_MSMEG_5819"/>
    <property type="match status" value="1"/>
</dbReference>
<dbReference type="GO" id="GO:0016627">
    <property type="term" value="F:oxidoreductase activity, acting on the CH-CH group of donors"/>
    <property type="evidence" value="ECO:0007669"/>
    <property type="project" value="TreeGrafter"/>
</dbReference>
<dbReference type="PANTHER" id="PTHR35176:SF6">
    <property type="entry name" value="HEME OXYGENASE HI_0854-RELATED"/>
    <property type="match status" value="1"/>
</dbReference>
<dbReference type="GO" id="GO:0005829">
    <property type="term" value="C:cytosol"/>
    <property type="evidence" value="ECO:0007669"/>
    <property type="project" value="TreeGrafter"/>
</dbReference>
<evidence type="ECO:0000256" key="1">
    <source>
        <dbReference type="ARBA" id="ARBA00023002"/>
    </source>
</evidence>
<dbReference type="Pfam" id="PF01243">
    <property type="entry name" value="PNPOx_N"/>
    <property type="match status" value="1"/>
</dbReference>
<dbReference type="OrthoDB" id="3693562at2"/>
<protein>
    <submittedName>
        <fullName evidence="3">Pyridoxamine 5'-phosphate oxidase family protein</fullName>
    </submittedName>
</protein>
<dbReference type="InterPro" id="IPR012349">
    <property type="entry name" value="Split_barrel_FMN-bd"/>
</dbReference>
<dbReference type="AlphaFoldDB" id="A0A1G9SSP1"/>
<dbReference type="SUPFAM" id="SSF50475">
    <property type="entry name" value="FMN-binding split barrel"/>
    <property type="match status" value="1"/>
</dbReference>
<dbReference type="InterPro" id="IPR052019">
    <property type="entry name" value="F420H2_bilvrd_red/Heme_oxyg"/>
</dbReference>
<dbReference type="PANTHER" id="PTHR35176">
    <property type="entry name" value="HEME OXYGENASE HI_0854-RELATED"/>
    <property type="match status" value="1"/>
</dbReference>
<dbReference type="InterPro" id="IPR011576">
    <property type="entry name" value="Pyridox_Oxase_N"/>
</dbReference>